<keyword evidence="2 9" id="KW-0963">Cytoplasm</keyword>
<dbReference type="EMBL" id="BAABHY010000005">
    <property type="protein sequence ID" value="GAA5112775.1"/>
    <property type="molecule type" value="Genomic_DNA"/>
</dbReference>
<dbReference type="SUPFAM" id="SSF55821">
    <property type="entry name" value="YrdC/RibB"/>
    <property type="match status" value="1"/>
</dbReference>
<protein>
    <recommendedName>
        <fullName evidence="9">Threonylcarbamoyl-AMP synthase</fullName>
        <shortName evidence="9">TC-AMP synthase</shortName>
        <ecNumber evidence="9">2.7.7.87</ecNumber>
    </recommendedName>
    <alternativeName>
        <fullName evidence="9">L-threonylcarbamoyladenylate synthase</fullName>
    </alternativeName>
    <alternativeName>
        <fullName evidence="9">t(6)A37 threonylcarbamoyladenosine biosynthesis protein TsaC</fullName>
    </alternativeName>
    <alternativeName>
        <fullName evidence="9">tRNA threonylcarbamoyladenosine biosynthesis protein TsaC</fullName>
    </alternativeName>
</protein>
<evidence type="ECO:0000256" key="5">
    <source>
        <dbReference type="ARBA" id="ARBA00022695"/>
    </source>
</evidence>
<dbReference type="HAMAP" id="MF_01852">
    <property type="entry name" value="TsaC"/>
    <property type="match status" value="1"/>
</dbReference>
<dbReference type="Pfam" id="PF01300">
    <property type="entry name" value="Sua5_yciO_yrdC"/>
    <property type="match status" value="1"/>
</dbReference>
<keyword evidence="12" id="KW-1185">Reference proteome</keyword>
<evidence type="ECO:0000256" key="9">
    <source>
        <dbReference type="HAMAP-Rule" id="MF_01852"/>
    </source>
</evidence>
<keyword evidence="4 9" id="KW-0819">tRNA processing</keyword>
<evidence type="ECO:0000256" key="3">
    <source>
        <dbReference type="ARBA" id="ARBA00022679"/>
    </source>
</evidence>
<evidence type="ECO:0000256" key="1">
    <source>
        <dbReference type="ARBA" id="ARBA00004496"/>
    </source>
</evidence>
<name>A0ABP9NDA8_9GAMM</name>
<comment type="function">
    <text evidence="9">Required for the formation of a threonylcarbamoyl group on adenosine at position 37 (t(6)A37) in tRNAs that read codons beginning with adenine. Catalyzes the conversion of L-threonine, HCO(3)(-)/CO(2) and ATP to give threonylcarbamoyl-AMP (TC-AMP) as the acyladenylate intermediate, with the release of diphosphate.</text>
</comment>
<evidence type="ECO:0000256" key="6">
    <source>
        <dbReference type="ARBA" id="ARBA00022741"/>
    </source>
</evidence>
<dbReference type="Gene3D" id="3.90.870.10">
    <property type="entry name" value="DHBP synthase"/>
    <property type="match status" value="1"/>
</dbReference>
<accession>A0ABP9NDA8</accession>
<keyword evidence="7 9" id="KW-0067">ATP-binding</keyword>
<dbReference type="InterPro" id="IPR023535">
    <property type="entry name" value="TC-AMP_synthase"/>
</dbReference>
<dbReference type="PANTHER" id="PTHR17490:SF18">
    <property type="entry name" value="THREONYLCARBAMOYL-AMP SYNTHASE"/>
    <property type="match status" value="1"/>
</dbReference>
<dbReference type="InterPro" id="IPR006070">
    <property type="entry name" value="Sua5-like_dom"/>
</dbReference>
<evidence type="ECO:0000256" key="4">
    <source>
        <dbReference type="ARBA" id="ARBA00022694"/>
    </source>
</evidence>
<dbReference type="PANTHER" id="PTHR17490">
    <property type="entry name" value="SUA5"/>
    <property type="match status" value="1"/>
</dbReference>
<dbReference type="NCBIfam" id="TIGR00057">
    <property type="entry name" value="L-threonylcarbamoyladenylate synthase"/>
    <property type="match status" value="1"/>
</dbReference>
<dbReference type="Proteomes" id="UP001500171">
    <property type="component" value="Unassembled WGS sequence"/>
</dbReference>
<evidence type="ECO:0000256" key="8">
    <source>
        <dbReference type="ARBA" id="ARBA00048366"/>
    </source>
</evidence>
<sequence>MTALSLTQSCQLLQQGDVIAYPTEAVFGLGCDPDNQTAVLKILALKNRPIEKGLILIANNFEQLVPYIDLSKVSEQQKQLMLDSWPGAVTWVVPKNHHTPYFLSGQFNSIAIRVTDHPLVRQLCQLFGKPIVSTSANLSGQSPARTVSEIESQFGDDFAVLQGETGKRVNPSEIRDIKTGQIIRQG</sequence>
<comment type="subcellular location">
    <subcellularLocation>
        <location evidence="1 9">Cytoplasm</location>
    </subcellularLocation>
</comment>
<dbReference type="InterPro" id="IPR017945">
    <property type="entry name" value="DHBP_synth_RibB-like_a/b_dom"/>
</dbReference>
<gene>
    <name evidence="9 11" type="primary">tsaC</name>
    <name evidence="11" type="ORF">GCM10023211_19920</name>
</gene>
<keyword evidence="5 9" id="KW-0548">Nucleotidyltransferase</keyword>
<dbReference type="PROSITE" id="PS51163">
    <property type="entry name" value="YRDC"/>
    <property type="match status" value="1"/>
</dbReference>
<dbReference type="EC" id="2.7.7.87" evidence="9"/>
<feature type="domain" description="YrdC-like" evidence="10">
    <location>
        <begin position="3"/>
        <end position="186"/>
    </location>
</feature>
<keyword evidence="6 9" id="KW-0547">Nucleotide-binding</keyword>
<organism evidence="11 12">
    <name type="scientific">Orbus sasakiae</name>
    <dbReference type="NCBI Taxonomy" id="1078475"/>
    <lineage>
        <taxon>Bacteria</taxon>
        <taxon>Pseudomonadati</taxon>
        <taxon>Pseudomonadota</taxon>
        <taxon>Gammaproteobacteria</taxon>
        <taxon>Orbales</taxon>
        <taxon>Orbaceae</taxon>
        <taxon>Orbus</taxon>
    </lineage>
</organism>
<dbReference type="InterPro" id="IPR050156">
    <property type="entry name" value="TC-AMP_synthase_SUA5"/>
</dbReference>
<evidence type="ECO:0000256" key="2">
    <source>
        <dbReference type="ARBA" id="ARBA00022490"/>
    </source>
</evidence>
<comment type="catalytic activity">
    <reaction evidence="8 9">
        <text>L-threonine + hydrogencarbonate + ATP = L-threonylcarbamoyladenylate + diphosphate + H2O</text>
        <dbReference type="Rhea" id="RHEA:36407"/>
        <dbReference type="ChEBI" id="CHEBI:15377"/>
        <dbReference type="ChEBI" id="CHEBI:17544"/>
        <dbReference type="ChEBI" id="CHEBI:30616"/>
        <dbReference type="ChEBI" id="CHEBI:33019"/>
        <dbReference type="ChEBI" id="CHEBI:57926"/>
        <dbReference type="ChEBI" id="CHEBI:73682"/>
        <dbReference type="EC" id="2.7.7.87"/>
    </reaction>
</comment>
<reference evidence="12" key="1">
    <citation type="journal article" date="2019" name="Int. J. Syst. Evol. Microbiol.">
        <title>The Global Catalogue of Microorganisms (GCM) 10K type strain sequencing project: providing services to taxonomists for standard genome sequencing and annotation.</title>
        <authorList>
            <consortium name="The Broad Institute Genomics Platform"/>
            <consortium name="The Broad Institute Genome Sequencing Center for Infectious Disease"/>
            <person name="Wu L."/>
            <person name="Ma J."/>
        </authorList>
    </citation>
    <scope>NUCLEOTIDE SEQUENCE [LARGE SCALE GENOMIC DNA]</scope>
    <source>
        <strain evidence="12">JCM 18050</strain>
    </source>
</reference>
<dbReference type="RefSeq" id="WP_345491757.1">
    <property type="nucleotide sequence ID" value="NZ_BAABHY010000005.1"/>
</dbReference>
<evidence type="ECO:0000313" key="11">
    <source>
        <dbReference type="EMBL" id="GAA5112775.1"/>
    </source>
</evidence>
<evidence type="ECO:0000259" key="10">
    <source>
        <dbReference type="PROSITE" id="PS51163"/>
    </source>
</evidence>
<proteinExistence type="inferred from homology"/>
<evidence type="ECO:0000256" key="7">
    <source>
        <dbReference type="ARBA" id="ARBA00022840"/>
    </source>
</evidence>
<comment type="caution">
    <text evidence="11">The sequence shown here is derived from an EMBL/GenBank/DDBJ whole genome shotgun (WGS) entry which is preliminary data.</text>
</comment>
<keyword evidence="3 9" id="KW-0808">Transferase</keyword>
<comment type="similarity">
    <text evidence="9">Belongs to the SUA5 family. TsaC subfamily.</text>
</comment>
<evidence type="ECO:0000313" key="12">
    <source>
        <dbReference type="Proteomes" id="UP001500171"/>
    </source>
</evidence>